<sequence length="670" mass="74000">MALAVSNPNNVKVYRVGGSARNVTLPEWLTERSKSALKKDPEWRNRIELIQDFEFPEASYRIKLTRDGKYAMATGVYKPQIRVYEFAEMAMKFDRHSDVENVNFVILSDDWTKSVHLQADRSLQFHTQFGVHYSTRIPKFGRDLQYHYPSCDLLVGGASSDIYRLNLEEGRFLNPLVTDSPGINKIEINPANQLWCFGGDDGCVEFWDPRIRSRIARIDVQPALREYLDSPTSRPEISALAFRNDGLHLGVGTSSGHVLLYDLRHPAPRLVKDHQYGLEIRNVAWHDRSENVISTDRKIIRMWNRESGALFTSIEPPNDINDVCVVPDSGLLFVAGEAVQMHTYLVPDLGPAPHFAAFLENLTEEMAETQAAVLYDNYKFVTRKELKKLGLEQVVGTAAAKAYMHGYFIDQRLYERAKLIANPFAFEEYKQQLIKEKLEAKRGSRIAAKPKAKVNSNLAAKLGGTDAVDDRFKAVFENPEFAIDESSDAFKLLNPSTKPTVARKNAIYESSDEEDLRKATGAASADEISDASDEDSDDDAMDVDEPSPSSSAPAKGKGKRGDGTADPILAPRASARAAKPRKSAEPAPPKGPSMVEVKSLESLRRKQTFAARVQAETGEHVANTRSTSGGMEMSFALGGKKGRGGSRGGSSGGSGRGGTRGGARGGRRRA</sequence>
<evidence type="ECO:0000256" key="2">
    <source>
        <dbReference type="ARBA" id="ARBA00005264"/>
    </source>
</evidence>
<dbReference type="STRING" id="578462.A0A0L0SP31"/>
<dbReference type="eggNOG" id="KOG2321">
    <property type="taxonomic scope" value="Eukaryota"/>
</dbReference>
<dbReference type="InterPro" id="IPR036322">
    <property type="entry name" value="WD40_repeat_dom_sf"/>
</dbReference>
<dbReference type="InterPro" id="IPR056550">
    <property type="entry name" value="NOL10_2nd"/>
</dbReference>
<protein>
    <submittedName>
        <fullName evidence="10">Uncharacterized protein</fullName>
    </submittedName>
</protein>
<dbReference type="InterPro" id="IPR012580">
    <property type="entry name" value="NUC153"/>
</dbReference>
<evidence type="ECO:0000256" key="1">
    <source>
        <dbReference type="ARBA" id="ARBA00004604"/>
    </source>
</evidence>
<dbReference type="GO" id="GO:0030686">
    <property type="term" value="C:90S preribosome"/>
    <property type="evidence" value="ECO:0007669"/>
    <property type="project" value="TreeGrafter"/>
</dbReference>
<keyword evidence="4" id="KW-0677">Repeat</keyword>
<evidence type="ECO:0000256" key="5">
    <source>
        <dbReference type="ARBA" id="ARBA00023242"/>
    </source>
</evidence>
<evidence type="ECO:0000259" key="8">
    <source>
        <dbReference type="Pfam" id="PF23097"/>
    </source>
</evidence>
<dbReference type="InterPro" id="IPR040382">
    <property type="entry name" value="NOL10/Enp2"/>
</dbReference>
<feature type="region of interest" description="Disordered" evidence="6">
    <location>
        <begin position="504"/>
        <end position="670"/>
    </location>
</feature>
<feature type="compositionally biased region" description="Gly residues" evidence="6">
    <location>
        <begin position="645"/>
        <end position="664"/>
    </location>
</feature>
<evidence type="ECO:0000259" key="9">
    <source>
        <dbReference type="Pfam" id="PF23098"/>
    </source>
</evidence>
<proteinExistence type="inferred from homology"/>
<reference evidence="11" key="2">
    <citation type="submission" date="2009-11" db="EMBL/GenBank/DDBJ databases">
        <title>The Genome Sequence of Allomyces macrogynus strain ATCC 38327.</title>
        <authorList>
            <consortium name="The Broad Institute Genome Sequencing Platform"/>
            <person name="Russ C."/>
            <person name="Cuomo C."/>
            <person name="Shea T."/>
            <person name="Young S.K."/>
            <person name="Zeng Q."/>
            <person name="Koehrsen M."/>
            <person name="Haas B."/>
            <person name="Borodovsky M."/>
            <person name="Guigo R."/>
            <person name="Alvarado L."/>
            <person name="Berlin A."/>
            <person name="Borenstein D."/>
            <person name="Chen Z."/>
            <person name="Engels R."/>
            <person name="Freedman E."/>
            <person name="Gellesch M."/>
            <person name="Goldberg J."/>
            <person name="Griggs A."/>
            <person name="Gujja S."/>
            <person name="Heiman D."/>
            <person name="Hepburn T."/>
            <person name="Howarth C."/>
            <person name="Jen D."/>
            <person name="Larson L."/>
            <person name="Lewis B."/>
            <person name="Mehta T."/>
            <person name="Park D."/>
            <person name="Pearson M."/>
            <person name="Roberts A."/>
            <person name="Saif S."/>
            <person name="Shenoy N."/>
            <person name="Sisk P."/>
            <person name="Stolte C."/>
            <person name="Sykes S."/>
            <person name="Walk T."/>
            <person name="White J."/>
            <person name="Yandava C."/>
            <person name="Burger G."/>
            <person name="Gray M.W."/>
            <person name="Holland P.W.H."/>
            <person name="King N."/>
            <person name="Lang F.B.F."/>
            <person name="Roger A.J."/>
            <person name="Ruiz-Trillo I."/>
            <person name="Lander E."/>
            <person name="Nusbaum C."/>
        </authorList>
    </citation>
    <scope>NUCLEOTIDE SEQUENCE [LARGE SCALE GENOMIC DNA]</scope>
    <source>
        <strain evidence="11">ATCC 38327</strain>
    </source>
</reference>
<dbReference type="Pfam" id="PF23098">
    <property type="entry name" value="Beta-prop_NOL10_N"/>
    <property type="match status" value="1"/>
</dbReference>
<dbReference type="PANTHER" id="PTHR14927">
    <property type="entry name" value="NUCLEOLAR PROTEIN 10"/>
    <property type="match status" value="1"/>
</dbReference>
<dbReference type="VEuPathDB" id="FungiDB:AMAG_09300"/>
<dbReference type="Gene3D" id="2.130.10.10">
    <property type="entry name" value="YVTN repeat-like/Quinoprotein amine dehydrogenase"/>
    <property type="match status" value="1"/>
</dbReference>
<dbReference type="EMBL" id="GG745344">
    <property type="protein sequence ID" value="KNE64268.1"/>
    <property type="molecule type" value="Genomic_DNA"/>
</dbReference>
<evidence type="ECO:0000256" key="3">
    <source>
        <dbReference type="ARBA" id="ARBA00022574"/>
    </source>
</evidence>
<gene>
    <name evidence="10" type="ORF">AMAG_09300</name>
</gene>
<dbReference type="Pfam" id="PF23097">
    <property type="entry name" value="NOL10_2nd"/>
    <property type="match status" value="1"/>
</dbReference>
<keyword evidence="5" id="KW-0539">Nucleus</keyword>
<dbReference type="SUPFAM" id="SSF50978">
    <property type="entry name" value="WD40 repeat-like"/>
    <property type="match status" value="1"/>
</dbReference>
<feature type="compositionally biased region" description="Low complexity" evidence="6">
    <location>
        <begin position="546"/>
        <end position="555"/>
    </location>
</feature>
<dbReference type="InterPro" id="IPR056551">
    <property type="entry name" value="Beta-prop_NOL10_N"/>
</dbReference>
<evidence type="ECO:0000259" key="7">
    <source>
        <dbReference type="Pfam" id="PF08159"/>
    </source>
</evidence>
<dbReference type="OMA" id="GYFMDVR"/>
<accession>A0A0L0SP31</accession>
<evidence type="ECO:0000313" key="10">
    <source>
        <dbReference type="EMBL" id="KNE64268.1"/>
    </source>
</evidence>
<comment type="similarity">
    <text evidence="2">Belongs to the WD repeat NOL10/ENP2 family.</text>
</comment>
<comment type="subcellular location">
    <subcellularLocation>
        <location evidence="1">Nucleus</location>
        <location evidence="1">Nucleolus</location>
    </subcellularLocation>
</comment>
<keyword evidence="11" id="KW-1185">Reference proteome</keyword>
<feature type="compositionally biased region" description="Acidic residues" evidence="6">
    <location>
        <begin position="527"/>
        <end position="545"/>
    </location>
</feature>
<dbReference type="PANTHER" id="PTHR14927:SF0">
    <property type="entry name" value="NUCLEOLAR PROTEIN 10"/>
    <property type="match status" value="1"/>
</dbReference>
<dbReference type="Pfam" id="PF08159">
    <property type="entry name" value="NUC153"/>
    <property type="match status" value="1"/>
</dbReference>
<keyword evidence="3" id="KW-0853">WD repeat</keyword>
<dbReference type="OrthoDB" id="273340at2759"/>
<feature type="domain" description="NUC153" evidence="7">
    <location>
        <begin position="469"/>
        <end position="497"/>
    </location>
</feature>
<dbReference type="InterPro" id="IPR015943">
    <property type="entry name" value="WD40/YVTN_repeat-like_dom_sf"/>
</dbReference>
<name>A0A0L0SP31_ALLM3</name>
<evidence type="ECO:0000256" key="6">
    <source>
        <dbReference type="SAM" id="MobiDB-lite"/>
    </source>
</evidence>
<dbReference type="SMART" id="SM00320">
    <property type="entry name" value="WD40"/>
    <property type="match status" value="4"/>
</dbReference>
<dbReference type="GO" id="GO:0032040">
    <property type="term" value="C:small-subunit processome"/>
    <property type="evidence" value="ECO:0007669"/>
    <property type="project" value="TreeGrafter"/>
</dbReference>
<feature type="domain" description="Nucleolar protein 10-like N-terminal" evidence="9">
    <location>
        <begin position="5"/>
        <end position="370"/>
    </location>
</feature>
<dbReference type="InterPro" id="IPR001680">
    <property type="entry name" value="WD40_rpt"/>
</dbReference>
<evidence type="ECO:0000256" key="4">
    <source>
        <dbReference type="ARBA" id="ARBA00022737"/>
    </source>
</evidence>
<dbReference type="Proteomes" id="UP000054350">
    <property type="component" value="Unassembled WGS sequence"/>
</dbReference>
<dbReference type="AlphaFoldDB" id="A0A0L0SP31"/>
<reference evidence="10 11" key="1">
    <citation type="submission" date="2009-11" db="EMBL/GenBank/DDBJ databases">
        <title>Annotation of Allomyces macrogynus ATCC 38327.</title>
        <authorList>
            <consortium name="The Broad Institute Genome Sequencing Platform"/>
            <person name="Russ C."/>
            <person name="Cuomo C."/>
            <person name="Burger G."/>
            <person name="Gray M.W."/>
            <person name="Holland P.W.H."/>
            <person name="King N."/>
            <person name="Lang F.B.F."/>
            <person name="Roger A.J."/>
            <person name="Ruiz-Trillo I."/>
            <person name="Young S.K."/>
            <person name="Zeng Q."/>
            <person name="Gargeya S."/>
            <person name="Fitzgerald M."/>
            <person name="Haas B."/>
            <person name="Abouelleil A."/>
            <person name="Alvarado L."/>
            <person name="Arachchi H.M."/>
            <person name="Berlin A."/>
            <person name="Chapman S.B."/>
            <person name="Gearin G."/>
            <person name="Goldberg J."/>
            <person name="Griggs A."/>
            <person name="Gujja S."/>
            <person name="Hansen M."/>
            <person name="Heiman D."/>
            <person name="Howarth C."/>
            <person name="Larimer J."/>
            <person name="Lui A."/>
            <person name="MacDonald P.J.P."/>
            <person name="McCowen C."/>
            <person name="Montmayeur A."/>
            <person name="Murphy C."/>
            <person name="Neiman D."/>
            <person name="Pearson M."/>
            <person name="Priest M."/>
            <person name="Roberts A."/>
            <person name="Saif S."/>
            <person name="Shea T."/>
            <person name="Sisk P."/>
            <person name="Stolte C."/>
            <person name="Sykes S."/>
            <person name="Wortman J."/>
            <person name="Nusbaum C."/>
            <person name="Birren B."/>
        </authorList>
    </citation>
    <scope>NUCLEOTIDE SEQUENCE [LARGE SCALE GENOMIC DNA]</scope>
    <source>
        <strain evidence="10 11">ATCC 38327</strain>
    </source>
</reference>
<evidence type="ECO:0000313" key="11">
    <source>
        <dbReference type="Proteomes" id="UP000054350"/>
    </source>
</evidence>
<organism evidence="10 11">
    <name type="scientific">Allomyces macrogynus (strain ATCC 38327)</name>
    <name type="common">Allomyces javanicus var. macrogynus</name>
    <dbReference type="NCBI Taxonomy" id="578462"/>
    <lineage>
        <taxon>Eukaryota</taxon>
        <taxon>Fungi</taxon>
        <taxon>Fungi incertae sedis</taxon>
        <taxon>Blastocladiomycota</taxon>
        <taxon>Blastocladiomycetes</taxon>
        <taxon>Blastocladiales</taxon>
        <taxon>Blastocladiaceae</taxon>
        <taxon>Allomyces</taxon>
    </lineage>
</organism>
<feature type="domain" description="Nucleolar protein 10-like second" evidence="8">
    <location>
        <begin position="374"/>
        <end position="422"/>
    </location>
</feature>
<dbReference type="GO" id="GO:0000462">
    <property type="term" value="P:maturation of SSU-rRNA from tricistronic rRNA transcript (SSU-rRNA, 5.8S rRNA, LSU-rRNA)"/>
    <property type="evidence" value="ECO:0007669"/>
    <property type="project" value="TreeGrafter"/>
</dbReference>